<dbReference type="EMBL" id="BFEA01000065">
    <property type="protein sequence ID" value="GBG65717.1"/>
    <property type="molecule type" value="Genomic_DNA"/>
</dbReference>
<accession>A0A388K6Q7</accession>
<comment type="caution">
    <text evidence="1">The sequence shown here is derived from an EMBL/GenBank/DDBJ whole genome shotgun (WGS) entry which is preliminary data.</text>
</comment>
<dbReference type="Gramene" id="GBG65717">
    <property type="protein sequence ID" value="GBG65717"/>
    <property type="gene ID" value="CBR_g52312"/>
</dbReference>
<reference evidence="1 2" key="1">
    <citation type="journal article" date="2018" name="Cell">
        <title>The Chara Genome: Secondary Complexity and Implications for Plant Terrestrialization.</title>
        <authorList>
            <person name="Nishiyama T."/>
            <person name="Sakayama H."/>
            <person name="Vries J.D."/>
            <person name="Buschmann H."/>
            <person name="Saint-Marcoux D."/>
            <person name="Ullrich K.K."/>
            <person name="Haas F.B."/>
            <person name="Vanderstraeten L."/>
            <person name="Becker D."/>
            <person name="Lang D."/>
            <person name="Vosolsobe S."/>
            <person name="Rombauts S."/>
            <person name="Wilhelmsson P.K.I."/>
            <person name="Janitza P."/>
            <person name="Kern R."/>
            <person name="Heyl A."/>
            <person name="Rumpler F."/>
            <person name="Villalobos L.I.A.C."/>
            <person name="Clay J.M."/>
            <person name="Skokan R."/>
            <person name="Toyoda A."/>
            <person name="Suzuki Y."/>
            <person name="Kagoshima H."/>
            <person name="Schijlen E."/>
            <person name="Tajeshwar N."/>
            <person name="Catarino B."/>
            <person name="Hetherington A.J."/>
            <person name="Saltykova A."/>
            <person name="Bonnot C."/>
            <person name="Breuninger H."/>
            <person name="Symeonidi A."/>
            <person name="Radhakrishnan G.V."/>
            <person name="Van Nieuwerburgh F."/>
            <person name="Deforce D."/>
            <person name="Chang C."/>
            <person name="Karol K.G."/>
            <person name="Hedrich R."/>
            <person name="Ulvskov P."/>
            <person name="Glockner G."/>
            <person name="Delwiche C.F."/>
            <person name="Petrasek J."/>
            <person name="Van de Peer Y."/>
            <person name="Friml J."/>
            <person name="Beilby M."/>
            <person name="Dolan L."/>
            <person name="Kohara Y."/>
            <person name="Sugano S."/>
            <person name="Fujiyama A."/>
            <person name="Delaux P.-M."/>
            <person name="Quint M."/>
            <person name="TheiBen G."/>
            <person name="Hagemann M."/>
            <person name="Harholt J."/>
            <person name="Dunand C."/>
            <person name="Zachgo S."/>
            <person name="Langdale J."/>
            <person name="Maumus F."/>
            <person name="Straeten D.V.D."/>
            <person name="Gould S.B."/>
            <person name="Rensing S.A."/>
        </authorList>
    </citation>
    <scope>NUCLEOTIDE SEQUENCE [LARGE SCALE GENOMIC DNA]</scope>
    <source>
        <strain evidence="1 2">S276</strain>
    </source>
</reference>
<dbReference type="Proteomes" id="UP000265515">
    <property type="component" value="Unassembled WGS sequence"/>
</dbReference>
<organism evidence="1 2">
    <name type="scientific">Chara braunii</name>
    <name type="common">Braun's stonewort</name>
    <dbReference type="NCBI Taxonomy" id="69332"/>
    <lineage>
        <taxon>Eukaryota</taxon>
        <taxon>Viridiplantae</taxon>
        <taxon>Streptophyta</taxon>
        <taxon>Charophyceae</taxon>
        <taxon>Charales</taxon>
        <taxon>Characeae</taxon>
        <taxon>Chara</taxon>
    </lineage>
</organism>
<keyword evidence="2" id="KW-1185">Reference proteome</keyword>
<dbReference type="AlphaFoldDB" id="A0A388K6Q7"/>
<evidence type="ECO:0000313" key="2">
    <source>
        <dbReference type="Proteomes" id="UP000265515"/>
    </source>
</evidence>
<evidence type="ECO:0000313" key="1">
    <source>
        <dbReference type="EMBL" id="GBG65717.1"/>
    </source>
</evidence>
<proteinExistence type="predicted"/>
<gene>
    <name evidence="1" type="ORF">CBR_g52312</name>
</gene>
<protein>
    <submittedName>
        <fullName evidence="1">Uncharacterized protein</fullName>
    </submittedName>
</protein>
<name>A0A388K6Q7_CHABU</name>
<sequence length="367" mass="42303">MTRWKQKVVCVQIRRLLFISDMRGDLARIVYPLFVLPNNDLLQGFDHSDLQSTIRQLQWVGETLLYRLVQAEVQAALKFVVTELQALSTIDELYGLLMDVRREFAEFITATFVQQTVAATYDITVQQAFDLQSLRFTLGRLLLAAADGKREHLSLTSVPHGDPPDRESLPTMEKPVPHPVAGSAFHAWTCRDMNYDVSFYPLESRTPSDFEMRLVFGQDYRDVDGLRWSLDELLHLLYIKQQEIDFLWQTLADEQRLHDEQLGFLLQKVRMSHQEVVQILSGKQSAKKVTVTSRGLSRFAPRKKSSVVSAPVYGPQCDEDLDRSMALLKQRVIDHLRNKIIHLSVNKNFVAWDNMTQCKQKVVRLDV</sequence>